<evidence type="ECO:0008006" key="3">
    <source>
        <dbReference type="Google" id="ProtNLM"/>
    </source>
</evidence>
<gene>
    <name evidence="2" type="ORF">AB612_24815</name>
</gene>
<accession>A0A5U4ERL0</accession>
<name>A0A5U4ERL0_SALER</name>
<reference evidence="2" key="1">
    <citation type="submission" date="2018-07" db="EMBL/GenBank/DDBJ databases">
        <authorList>
            <consortium name="GenomeTrakr network: Whole genome sequencing for foodborne pathogen traceback"/>
        </authorList>
    </citation>
    <scope>NUCLEOTIDE SEQUENCE</scope>
    <source>
        <strain evidence="2">CFSAN029981</strain>
    </source>
</reference>
<feature type="transmembrane region" description="Helical" evidence="1">
    <location>
        <begin position="104"/>
        <end position="120"/>
    </location>
</feature>
<evidence type="ECO:0000313" key="2">
    <source>
        <dbReference type="EMBL" id="EBP8788911.1"/>
    </source>
</evidence>
<keyword evidence="1" id="KW-1133">Transmembrane helix</keyword>
<keyword evidence="1" id="KW-0812">Transmembrane</keyword>
<comment type="caution">
    <text evidence="2">The sequence shown here is derived from an EMBL/GenBank/DDBJ whole genome shotgun (WGS) entry which is preliminary data.</text>
</comment>
<dbReference type="AlphaFoldDB" id="A0A5U4ERL0"/>
<keyword evidence="1" id="KW-0472">Membrane</keyword>
<dbReference type="EMBL" id="AAGMLS010000096">
    <property type="protein sequence ID" value="EBP8788911.1"/>
    <property type="molecule type" value="Genomic_DNA"/>
</dbReference>
<evidence type="ECO:0000256" key="1">
    <source>
        <dbReference type="SAM" id="Phobius"/>
    </source>
</evidence>
<protein>
    <recommendedName>
        <fullName evidence="3">EpsG family protein</fullName>
    </recommendedName>
</protein>
<proteinExistence type="predicted"/>
<organism evidence="2">
    <name type="scientific">Salmonella enterica</name>
    <name type="common">Salmonella choleraesuis</name>
    <dbReference type="NCBI Taxonomy" id="28901"/>
    <lineage>
        <taxon>Bacteria</taxon>
        <taxon>Pseudomonadati</taxon>
        <taxon>Pseudomonadota</taxon>
        <taxon>Gammaproteobacteria</taxon>
        <taxon>Enterobacterales</taxon>
        <taxon>Enterobacteriaceae</taxon>
        <taxon>Salmonella</taxon>
    </lineage>
</organism>
<feature type="transmembrane region" description="Helical" evidence="1">
    <location>
        <begin position="6"/>
        <end position="26"/>
    </location>
</feature>
<feature type="transmembrane region" description="Helical" evidence="1">
    <location>
        <begin position="38"/>
        <end position="55"/>
    </location>
</feature>
<sequence length="148" mass="17636">MNNQDLKIGTAFISMIYFPLGFLVSLIEVINGYRWGNFLFAFILGLLAFSLIPYSDWDLTRHYETYLSYNNTSFSEVWEQSDNRYLVINTIIYLFNAFAIKKEFLPFFAVFISYLFYLNVFSKFIREKKPNILIRSIYLYILLTVIPF</sequence>
<feature type="non-terminal residue" evidence="2">
    <location>
        <position position="148"/>
    </location>
</feature>